<dbReference type="InterPro" id="IPR020988">
    <property type="entry name" value="Pept_U32_collagenase"/>
</dbReference>
<reference evidence="3 4" key="1">
    <citation type="submission" date="2014-04" db="EMBL/GenBank/DDBJ databases">
        <title>Genome assembly of Hyalangium minutum DSM 14724.</title>
        <authorList>
            <person name="Sharma G."/>
            <person name="Subramanian S."/>
        </authorList>
    </citation>
    <scope>NUCLEOTIDE SEQUENCE [LARGE SCALE GENOMIC DNA]</scope>
    <source>
        <strain evidence="3 4">DSM 14724</strain>
    </source>
</reference>
<dbReference type="STRING" id="394096.DB31_8986"/>
<comment type="caution">
    <text evidence="3">The sequence shown here is derived from an EMBL/GenBank/DDBJ whole genome shotgun (WGS) entry which is preliminary data.</text>
</comment>
<organism evidence="3 4">
    <name type="scientific">Hyalangium minutum</name>
    <dbReference type="NCBI Taxonomy" id="394096"/>
    <lineage>
        <taxon>Bacteria</taxon>
        <taxon>Pseudomonadati</taxon>
        <taxon>Myxococcota</taxon>
        <taxon>Myxococcia</taxon>
        <taxon>Myxococcales</taxon>
        <taxon>Cystobacterineae</taxon>
        <taxon>Archangiaceae</taxon>
        <taxon>Hyalangium</taxon>
    </lineage>
</organism>
<dbReference type="RefSeq" id="WP_044191810.1">
    <property type="nucleotide sequence ID" value="NZ_JMCB01000009.1"/>
</dbReference>
<dbReference type="PANTHER" id="PTHR30217:SF10">
    <property type="entry name" value="23S RRNA 5-HYDROXYCYTIDINE C2501 SYNTHASE"/>
    <property type="match status" value="1"/>
</dbReference>
<dbReference type="InterPro" id="IPR051454">
    <property type="entry name" value="RNA/ubiquinone_mod_enzymes"/>
</dbReference>
<gene>
    <name evidence="3" type="ORF">DB31_8986</name>
</gene>
<sequence length="869" mass="93741">MPARRPEILAPAGDLESLQAALASGADAVYFGLDEGFNARARAENFSLARLPETMALIHRAGARAYLTLNTLVFEPELPILEQLLRGAAAAGVDALILQDPAVALLARAICPQLELHASTQMTISSAEGVRFAQGLGICRVVVPRELSVAEIRKLAGQTDVELEVFIHGALCMSWSGQCLTSEAWGGRSANRGQCAQSCRLPYDLVVDGQTRELGEVKYLLSPKDLAGVYAVPELVGIGVHGLKIEGRLKGPAYVSSTVQGYKRWVEGCVAGKPDEAQLKRDLADMSLTYSRGFSNGFLAGSDHQTLVEGRFPKHRGVYLGRVRSLSGKEVVIVPDERPWTGALGLGEERPESPAGHVSSPLKGEPTPDAVEPRPGMGVVFDAGRPEDKNEPGGPIFRVERRGEGWVLGFGNPGPDLGRVAVGQRVWLNSDPALARRVESLIAQGEPEGRVPLELKISGAEGSPLRIDASAWGHEASAASPAPLAPARGGGMDEALLRDKLGAFGGTPFRLARLDCSALAPGLHLPVSELKALRRQLVTELTAAVEKGYKRTVAETPVLDAVRASHVGRVASGPMEEPARLLPLCRNDAQLEAVIAAGLREVELDWMEMVGLQRAVERARAAGLRVTIATVRVQKPGEEGYDQRIDRLRPDAVLVRHWGAMMHFLERPAGQPRPVLHGDFSLNVTNSVTAAYLLGLGLDTLTCSHDLDATQLFSLLEHVPAHRLAVALHHHIATFHTEHCVYSHTLSNGRDFRTCGRPCEKHQISLKDRLGLDHPVIVDVGCRNTVFNAQAQSAASLVPRLLEHGVRRFRVEFVRETQEEATRVLSAYQELLAGRLSPAEAVRRAAVHEQFGVTKGTMKVLSPPASASR</sequence>
<evidence type="ECO:0000313" key="3">
    <source>
        <dbReference type="EMBL" id="KFE66772.1"/>
    </source>
</evidence>
<feature type="domain" description="Peptidase U32 collagenase" evidence="2">
    <location>
        <begin position="426"/>
        <end position="544"/>
    </location>
</feature>
<evidence type="ECO:0000256" key="1">
    <source>
        <dbReference type="SAM" id="MobiDB-lite"/>
    </source>
</evidence>
<dbReference type="AlphaFoldDB" id="A0A085WGF9"/>
<dbReference type="PATRIC" id="fig|394096.3.peg.5014"/>
<evidence type="ECO:0000313" key="4">
    <source>
        <dbReference type="Proteomes" id="UP000028725"/>
    </source>
</evidence>
<proteinExistence type="predicted"/>
<dbReference type="PANTHER" id="PTHR30217">
    <property type="entry name" value="PEPTIDASE U32 FAMILY"/>
    <property type="match status" value="1"/>
</dbReference>
<keyword evidence="4" id="KW-1185">Reference proteome</keyword>
<protein>
    <recommendedName>
        <fullName evidence="2">Peptidase U32 collagenase domain-containing protein</fullName>
    </recommendedName>
</protein>
<dbReference type="Pfam" id="PF01136">
    <property type="entry name" value="Peptidase_U32"/>
    <property type="match status" value="2"/>
</dbReference>
<dbReference type="Proteomes" id="UP000028725">
    <property type="component" value="Unassembled WGS sequence"/>
</dbReference>
<accession>A0A085WGF9</accession>
<dbReference type="EMBL" id="JMCB01000009">
    <property type="protein sequence ID" value="KFE66772.1"/>
    <property type="molecule type" value="Genomic_DNA"/>
</dbReference>
<dbReference type="Pfam" id="PF12392">
    <property type="entry name" value="DUF3656"/>
    <property type="match status" value="1"/>
</dbReference>
<feature type="region of interest" description="Disordered" evidence="1">
    <location>
        <begin position="344"/>
        <end position="374"/>
    </location>
</feature>
<evidence type="ECO:0000259" key="2">
    <source>
        <dbReference type="Pfam" id="PF12392"/>
    </source>
</evidence>
<dbReference type="InterPro" id="IPR001539">
    <property type="entry name" value="Peptidase_U32"/>
</dbReference>
<name>A0A085WGF9_9BACT</name>
<dbReference type="OrthoDB" id="9807498at2"/>